<feature type="transmembrane region" description="Helical" evidence="1">
    <location>
        <begin position="120"/>
        <end position="137"/>
    </location>
</feature>
<feature type="transmembrane region" description="Helical" evidence="1">
    <location>
        <begin position="276"/>
        <end position="291"/>
    </location>
</feature>
<feature type="transmembrane region" description="Helical" evidence="1">
    <location>
        <begin position="43"/>
        <end position="63"/>
    </location>
</feature>
<feature type="transmembrane region" description="Helical" evidence="1">
    <location>
        <begin position="429"/>
        <end position="447"/>
    </location>
</feature>
<keyword evidence="1" id="KW-0812">Transmembrane</keyword>
<reference evidence="3" key="1">
    <citation type="submission" date="2015-03" db="EMBL/GenBank/DDBJ databases">
        <title>Luteipulveratus halotolerans sp. nov., a novel actinobacterium (Dermacoccaceae) from Sarawak, Malaysia.</title>
        <authorList>
            <person name="Juboi H."/>
            <person name="Basik A."/>
            <person name="Shamsul S.S."/>
            <person name="Arnold P."/>
            <person name="Schmitt E.K."/>
            <person name="Sanglier J.-J."/>
            <person name="Yeo T."/>
        </authorList>
    </citation>
    <scope>NUCLEOTIDE SEQUENCE [LARGE SCALE GENOMIC DNA]</scope>
    <source>
        <strain evidence="3">C296001</strain>
    </source>
</reference>
<feature type="transmembrane region" description="Helical" evidence="1">
    <location>
        <begin position="366"/>
        <end position="391"/>
    </location>
</feature>
<feature type="transmembrane region" description="Helical" evidence="1">
    <location>
        <begin position="200"/>
        <end position="220"/>
    </location>
</feature>
<feature type="transmembrane region" description="Helical" evidence="1">
    <location>
        <begin position="12"/>
        <end position="31"/>
    </location>
</feature>
<evidence type="ECO:0000313" key="3">
    <source>
        <dbReference type="Proteomes" id="UP000037397"/>
    </source>
</evidence>
<dbReference type="AlphaFoldDB" id="A0A0L6CPG3"/>
<feature type="transmembrane region" description="Helical" evidence="1">
    <location>
        <begin position="170"/>
        <end position="193"/>
    </location>
</feature>
<keyword evidence="3" id="KW-1185">Reference proteome</keyword>
<proteinExistence type="predicted"/>
<dbReference type="Pfam" id="PF10101">
    <property type="entry name" value="DUF2339"/>
    <property type="match status" value="2"/>
</dbReference>
<accession>A0A0L6CPG3</accession>
<name>A0A0L6CPG3_9MICO</name>
<feature type="transmembrane region" description="Helical" evidence="1">
    <location>
        <begin position="328"/>
        <end position="354"/>
    </location>
</feature>
<feature type="transmembrane region" description="Helical" evidence="1">
    <location>
        <begin position="144"/>
        <end position="164"/>
    </location>
</feature>
<dbReference type="InterPro" id="IPR019286">
    <property type="entry name" value="DUF2339_TM"/>
</dbReference>
<evidence type="ECO:0000256" key="1">
    <source>
        <dbReference type="SAM" id="Phobius"/>
    </source>
</evidence>
<gene>
    <name evidence="2" type="ORF">VV01_16105</name>
</gene>
<dbReference type="PANTHER" id="PTHR38434">
    <property type="entry name" value="BLL2549 PROTEIN"/>
    <property type="match status" value="1"/>
</dbReference>
<dbReference type="STRING" id="1631356.VV01_16105"/>
<dbReference type="EMBL" id="LAIR01000002">
    <property type="protein sequence ID" value="KNX39535.1"/>
    <property type="molecule type" value="Genomic_DNA"/>
</dbReference>
<feature type="transmembrane region" description="Helical" evidence="1">
    <location>
        <begin position="69"/>
        <end position="90"/>
    </location>
</feature>
<dbReference type="Proteomes" id="UP000037397">
    <property type="component" value="Unassembled WGS sequence"/>
</dbReference>
<evidence type="ECO:0000313" key="2">
    <source>
        <dbReference type="EMBL" id="KNX39535.1"/>
    </source>
</evidence>
<dbReference type="PANTHER" id="PTHR38434:SF1">
    <property type="entry name" value="BLL2549 PROTEIN"/>
    <property type="match status" value="1"/>
</dbReference>
<feature type="transmembrane region" description="Helical" evidence="1">
    <location>
        <begin position="453"/>
        <end position="473"/>
    </location>
</feature>
<evidence type="ECO:0008006" key="4">
    <source>
        <dbReference type="Google" id="ProtNLM"/>
    </source>
</evidence>
<organism evidence="2 3">
    <name type="scientific">Luteipulveratus halotolerans</name>
    <dbReference type="NCBI Taxonomy" id="1631356"/>
    <lineage>
        <taxon>Bacteria</taxon>
        <taxon>Bacillati</taxon>
        <taxon>Actinomycetota</taxon>
        <taxon>Actinomycetes</taxon>
        <taxon>Micrococcales</taxon>
        <taxon>Dermacoccaceae</taxon>
        <taxon>Luteipulveratus</taxon>
    </lineage>
</organism>
<keyword evidence="1" id="KW-1133">Transmembrane helix</keyword>
<protein>
    <recommendedName>
        <fullName evidence="4">DUF2339 domain-containing protein</fullName>
    </recommendedName>
</protein>
<feature type="transmembrane region" description="Helical" evidence="1">
    <location>
        <begin position="397"/>
        <end position="417"/>
    </location>
</feature>
<feature type="transmembrane region" description="Helical" evidence="1">
    <location>
        <begin position="226"/>
        <end position="243"/>
    </location>
</feature>
<feature type="transmembrane region" description="Helical" evidence="1">
    <location>
        <begin position="250"/>
        <end position="270"/>
    </location>
</feature>
<keyword evidence="1" id="KW-0472">Membrane</keyword>
<feature type="transmembrane region" description="Helical" evidence="1">
    <location>
        <begin position="97"/>
        <end position="114"/>
    </location>
</feature>
<comment type="caution">
    <text evidence="2">The sequence shown here is derived from an EMBL/GenBank/DDBJ whole genome shotgun (WGS) entry which is preliminary data.</text>
</comment>
<feature type="transmembrane region" description="Helical" evidence="1">
    <location>
        <begin position="298"/>
        <end position="316"/>
    </location>
</feature>
<sequence>MLLVIAAEHGLLGPQVRVTGGTVLAGALLAAGGRVISRPGGRVGGTALLSTGFAGLYLDILAVTTIYDWVPAAVGLAAALACVVAGSLVAMRCNNQLLAVIVTAGAAALAPVLTHGVTPTLLMFLTVFAVVGAVPEVRRGWSWLGAVRTVPAVIGACALIAARAADDRMIGSAALGSVLVLGAAGVAAGLLVLRRRPDQVTAGVVMVLAALPVIAVGATMESPVSSVWSGAVAVAVLLAAVAARPLPATATWSVATIAGLAVLQACTVLTADYDTSAPFLVVAVVTAVLAGQHRSLPALIGAALMLLIGTLHLLIVSADPHALSVPKAALATLGASTAASGLVASAAAAALGLAGVRMSSQDDERALSLVLPSLMGLYAVVVAAVSAGVAVEHSTGGFFAGHFVATALWVGLGYALLMAGLRRPAYARVVLGLGLTVIVAALIKLFVFDLDAIGGIARAGSFLVVGLVLLVAGTRYARIFAERSAGGPTA</sequence>